<dbReference type="SUPFAM" id="SSF53613">
    <property type="entry name" value="Ribokinase-like"/>
    <property type="match status" value="1"/>
</dbReference>
<dbReference type="Gene3D" id="3.40.50.10260">
    <property type="entry name" value="YjeF N-terminal domain"/>
    <property type="match status" value="1"/>
</dbReference>
<feature type="domain" description="YjeF C-terminal" evidence="20">
    <location>
        <begin position="207"/>
        <end position="483"/>
    </location>
</feature>
<dbReference type="EMBL" id="CP012175">
    <property type="protein sequence ID" value="AKV80588.1"/>
    <property type="molecule type" value="Genomic_DNA"/>
</dbReference>
<keyword evidence="7 17" id="KW-0067">ATP-binding</keyword>
<evidence type="ECO:0000256" key="9">
    <source>
        <dbReference type="ARBA" id="ARBA00022958"/>
    </source>
</evidence>
<evidence type="ECO:0000256" key="5">
    <source>
        <dbReference type="ARBA" id="ARBA00022723"/>
    </source>
</evidence>
<evidence type="ECO:0000256" key="18">
    <source>
        <dbReference type="HAMAP-Rule" id="MF_01966"/>
    </source>
</evidence>
<dbReference type="EMBL" id="CP012173">
    <property type="protein sequence ID" value="AKV76092.1"/>
    <property type="molecule type" value="Genomic_DNA"/>
</dbReference>
<accession>A0A088E6F0</accession>
<reference evidence="27 29" key="3">
    <citation type="submission" date="2015-07" db="EMBL/GenBank/DDBJ databases">
        <title>Physiological, transcriptional responses and genome re-sequencing of acid resistant extremely thermoacidophilic Metallosphaera sedula SARC-M1.</title>
        <authorList>
            <person name="Ai C."/>
            <person name="McCarthy S."/>
            <person name="Eckrich V."/>
            <person name="Rudrappa D."/>
            <person name="Qiu G."/>
            <person name="Blum P."/>
        </authorList>
    </citation>
    <scope>NUCLEOTIDE SEQUENCE [LARGE SCALE GENOMIC DNA]</scope>
    <source>
        <strain evidence="27 29">SARC-M1</strain>
    </source>
</reference>
<evidence type="ECO:0000313" key="33">
    <source>
        <dbReference type="Proteomes" id="UP000068832"/>
    </source>
</evidence>
<evidence type="ECO:0000256" key="8">
    <source>
        <dbReference type="ARBA" id="ARBA00022857"/>
    </source>
</evidence>
<dbReference type="EC" id="4.2.1.136" evidence="19"/>
<dbReference type="EC" id="5.1.99.6" evidence="19"/>
<dbReference type="GO" id="GO:0005524">
    <property type="term" value="F:ATP binding"/>
    <property type="evidence" value="ECO:0007669"/>
    <property type="project" value="UniProtKB-UniRule"/>
</dbReference>
<feature type="domain" description="YjeF N-terminal" evidence="21">
    <location>
        <begin position="7"/>
        <end position="205"/>
    </location>
</feature>
<comment type="cofactor">
    <cofactor evidence="18 19">
        <name>K(+)</name>
        <dbReference type="ChEBI" id="CHEBI:29103"/>
    </cofactor>
    <text evidence="18 19">Binds 1 potassium ion per subunit.</text>
</comment>
<dbReference type="InterPro" id="IPR000631">
    <property type="entry name" value="CARKD"/>
</dbReference>
<evidence type="ECO:0000256" key="4">
    <source>
        <dbReference type="ARBA" id="ARBA00009524"/>
    </source>
</evidence>
<comment type="subunit">
    <text evidence="17">Homotetramer.</text>
</comment>
<dbReference type="Proteomes" id="UP000056255">
    <property type="component" value="Chromosome"/>
</dbReference>
<evidence type="ECO:0000256" key="12">
    <source>
        <dbReference type="ARBA" id="ARBA00023239"/>
    </source>
</evidence>
<evidence type="ECO:0000313" key="29">
    <source>
        <dbReference type="Proteomes" id="UP000056255"/>
    </source>
</evidence>
<keyword evidence="13" id="KW-0511">Multifunctional enzyme</keyword>
<evidence type="ECO:0000256" key="6">
    <source>
        <dbReference type="ARBA" id="ARBA00022741"/>
    </source>
</evidence>
<dbReference type="NCBIfam" id="TIGR00196">
    <property type="entry name" value="yjeF_cterm"/>
    <property type="match status" value="1"/>
</dbReference>
<dbReference type="Gene3D" id="3.40.1190.20">
    <property type="match status" value="1"/>
</dbReference>
<dbReference type="HAMAP" id="MF_01966">
    <property type="entry name" value="NADHX_epimerase"/>
    <property type="match status" value="1"/>
</dbReference>
<dbReference type="InterPro" id="IPR029056">
    <property type="entry name" value="Ribokinase-like"/>
</dbReference>
<dbReference type="GO" id="GO:0110051">
    <property type="term" value="P:metabolite repair"/>
    <property type="evidence" value="ECO:0007669"/>
    <property type="project" value="TreeGrafter"/>
</dbReference>
<keyword evidence="8 17" id="KW-0521">NADP</keyword>
<dbReference type="Pfam" id="PF01256">
    <property type="entry name" value="Carb_kinase"/>
    <property type="match status" value="1"/>
</dbReference>
<evidence type="ECO:0000256" key="2">
    <source>
        <dbReference type="ARBA" id="ARBA00000909"/>
    </source>
</evidence>
<comment type="similarity">
    <text evidence="4 19">In the C-terminal section; belongs to the NnrD/CARKD family.</text>
</comment>
<feature type="binding site" evidence="17">
    <location>
        <position position="424"/>
    </location>
    <ligand>
        <name>AMP</name>
        <dbReference type="ChEBI" id="CHEBI:456215"/>
    </ligand>
</feature>
<feature type="binding site" evidence="18">
    <location>
        <position position="156"/>
    </location>
    <ligand>
        <name>K(+)</name>
        <dbReference type="ChEBI" id="CHEBI:29103"/>
    </ligand>
</feature>
<dbReference type="PROSITE" id="PS51383">
    <property type="entry name" value="YJEF_C_3"/>
    <property type="match status" value="1"/>
</dbReference>
<comment type="catalytic activity">
    <reaction evidence="16 17 19">
        <text>(6S)-NADPHX + ADP = AMP + phosphate + NADPH + H(+)</text>
        <dbReference type="Rhea" id="RHEA:32235"/>
        <dbReference type="ChEBI" id="CHEBI:15378"/>
        <dbReference type="ChEBI" id="CHEBI:43474"/>
        <dbReference type="ChEBI" id="CHEBI:57783"/>
        <dbReference type="ChEBI" id="CHEBI:64076"/>
        <dbReference type="ChEBI" id="CHEBI:456215"/>
        <dbReference type="ChEBI" id="CHEBI:456216"/>
        <dbReference type="EC" id="4.2.1.136"/>
    </reaction>
</comment>
<evidence type="ECO:0000313" key="28">
    <source>
        <dbReference type="Proteomes" id="UP000029084"/>
    </source>
</evidence>
<keyword evidence="10 17" id="KW-0520">NAD</keyword>
<dbReference type="Proteomes" id="UP000062475">
    <property type="component" value="Chromosome"/>
</dbReference>
<evidence type="ECO:0000256" key="15">
    <source>
        <dbReference type="ARBA" id="ARBA00048238"/>
    </source>
</evidence>
<evidence type="ECO:0000256" key="13">
    <source>
        <dbReference type="ARBA" id="ARBA00023268"/>
    </source>
</evidence>
<dbReference type="GO" id="GO:0046872">
    <property type="term" value="F:metal ion binding"/>
    <property type="evidence" value="ECO:0007669"/>
    <property type="project" value="UniProtKB-UniRule"/>
</dbReference>
<name>A0A088E6F0_9CREN</name>
<dbReference type="Proteomes" id="UP000068832">
    <property type="component" value="Chromosome"/>
</dbReference>
<comment type="cofactor">
    <cofactor evidence="17">
        <name>Mg(2+)</name>
        <dbReference type="ChEBI" id="CHEBI:18420"/>
    </cofactor>
</comment>
<feature type="binding site" evidence="17">
    <location>
        <position position="310"/>
    </location>
    <ligand>
        <name>(6S)-NADPHX</name>
        <dbReference type="ChEBI" id="CHEBI:64076"/>
    </ligand>
</feature>
<evidence type="ECO:0000256" key="16">
    <source>
        <dbReference type="ARBA" id="ARBA00049209"/>
    </source>
</evidence>
<evidence type="ECO:0000256" key="3">
    <source>
        <dbReference type="ARBA" id="ARBA00006001"/>
    </source>
</evidence>
<dbReference type="InterPro" id="IPR030677">
    <property type="entry name" value="Nnr"/>
</dbReference>
<evidence type="ECO:0000313" key="26">
    <source>
        <dbReference type="EMBL" id="AKV80588.1"/>
    </source>
</evidence>
<dbReference type="InterPro" id="IPR017953">
    <property type="entry name" value="Carbohydrate_kinase_pred_CS"/>
</dbReference>
<comment type="catalytic activity">
    <reaction evidence="15 17 19">
        <text>(6S)-NADHX + ADP = AMP + phosphate + NADH + H(+)</text>
        <dbReference type="Rhea" id="RHEA:32223"/>
        <dbReference type="ChEBI" id="CHEBI:15378"/>
        <dbReference type="ChEBI" id="CHEBI:43474"/>
        <dbReference type="ChEBI" id="CHEBI:57945"/>
        <dbReference type="ChEBI" id="CHEBI:64074"/>
        <dbReference type="ChEBI" id="CHEBI:456215"/>
        <dbReference type="ChEBI" id="CHEBI:456216"/>
        <dbReference type="EC" id="4.2.1.136"/>
    </reaction>
</comment>
<dbReference type="InterPro" id="IPR004443">
    <property type="entry name" value="YjeF_N_dom"/>
</dbReference>
<evidence type="ECO:0000313" key="24">
    <source>
        <dbReference type="EMBL" id="AKV76092.1"/>
    </source>
</evidence>
<dbReference type="PANTHER" id="PTHR12592:SF0">
    <property type="entry name" value="ATP-DEPENDENT (S)-NAD(P)H-HYDRATE DEHYDRATASE"/>
    <property type="match status" value="1"/>
</dbReference>
<evidence type="ECO:0000256" key="1">
    <source>
        <dbReference type="ARBA" id="ARBA00000013"/>
    </source>
</evidence>
<feature type="binding site" evidence="17">
    <location>
        <position position="359"/>
    </location>
    <ligand>
        <name>(6S)-NADPHX</name>
        <dbReference type="ChEBI" id="CHEBI:64076"/>
    </ligand>
</feature>
<gene>
    <name evidence="18" type="primary">nnrE</name>
    <name evidence="17" type="synonym">nnrD</name>
    <name evidence="22" type="ORF">HA72_0758</name>
    <name evidence="23" type="ORF">MsedA_0773</name>
    <name evidence="24" type="ORF">MsedB_0773</name>
    <name evidence="25" type="ORF">MsedC_0772</name>
    <name evidence="26" type="ORF">MsedD_0773</name>
    <name evidence="27" type="ORF">MsedE_0773</name>
</gene>
<dbReference type="Proteomes" id="UP000061362">
    <property type="component" value="Chromosome"/>
</dbReference>
<dbReference type="OMA" id="NAHKGDY"/>
<feature type="binding site" evidence="17">
    <location>
        <position position="425"/>
    </location>
    <ligand>
        <name>(6S)-NADPHX</name>
        <dbReference type="ChEBI" id="CHEBI:64076"/>
    </ligand>
</feature>
<dbReference type="EMBL" id="CP012172">
    <property type="protein sequence ID" value="AKV73851.1"/>
    <property type="molecule type" value="Genomic_DNA"/>
</dbReference>
<evidence type="ECO:0000259" key="20">
    <source>
        <dbReference type="PROSITE" id="PS51383"/>
    </source>
</evidence>
<dbReference type="Proteomes" id="UP000029084">
    <property type="component" value="Chromosome"/>
</dbReference>
<comment type="similarity">
    <text evidence="18">Belongs to the NnrE/AIBP family.</text>
</comment>
<dbReference type="PIRSF" id="PIRSF017184">
    <property type="entry name" value="Nnr"/>
    <property type="match status" value="1"/>
</dbReference>
<keyword evidence="6 17" id="KW-0547">Nucleotide-binding</keyword>
<dbReference type="EMBL" id="CP012174">
    <property type="protein sequence ID" value="AKV78343.1"/>
    <property type="molecule type" value="Genomic_DNA"/>
</dbReference>
<keyword evidence="5 18" id="KW-0479">Metal-binding</keyword>
<reference evidence="22 28" key="1">
    <citation type="journal article" date="2014" name="J. Bacteriol.">
        <title>Role of an Archaeal PitA Transporter in the Copper and Arsenic Resistance of Metallosphaera sedula, an Extreme Thermoacidophile.</title>
        <authorList>
            <person name="McCarthy S."/>
            <person name="Ai C."/>
            <person name="Wheaton G."/>
            <person name="Tevatia R."/>
            <person name="Eckrich V."/>
            <person name="Kelly R."/>
            <person name="Blum P."/>
        </authorList>
    </citation>
    <scope>NUCLEOTIDE SEQUENCE [LARGE SCALE GENOMIC DNA]</scope>
    <source>
        <strain evidence="22 28">CuR1</strain>
    </source>
</reference>
<comment type="catalytic activity">
    <reaction evidence="2 18 19">
        <text>(6R)-NADPHX = (6S)-NADPHX</text>
        <dbReference type="Rhea" id="RHEA:32227"/>
        <dbReference type="ChEBI" id="CHEBI:64076"/>
        <dbReference type="ChEBI" id="CHEBI:64077"/>
        <dbReference type="EC" id="5.1.99.6"/>
    </reaction>
</comment>
<dbReference type="CDD" id="cd01171">
    <property type="entry name" value="YXKO-related"/>
    <property type="match status" value="1"/>
</dbReference>
<dbReference type="GO" id="GO:0046496">
    <property type="term" value="P:nicotinamide nucleotide metabolic process"/>
    <property type="evidence" value="ECO:0007669"/>
    <property type="project" value="UniProtKB-UniRule"/>
</dbReference>
<comment type="similarity">
    <text evidence="17">Belongs to the NnrD/CARKD family.</text>
</comment>
<comment type="similarity">
    <text evidence="3 19">In the N-terminal section; belongs to the NnrE/AIBP family.</text>
</comment>
<feature type="binding site" evidence="18">
    <location>
        <position position="120"/>
    </location>
    <ligand>
        <name>K(+)</name>
        <dbReference type="ChEBI" id="CHEBI:29103"/>
    </ligand>
</feature>
<comment type="caution">
    <text evidence="17">Lacks conserved residue(s) required for the propagation of feature annotation.</text>
</comment>
<keyword evidence="22" id="KW-0808">Transferase</keyword>
<dbReference type="NCBIfam" id="TIGR00197">
    <property type="entry name" value="yjeF_nterm"/>
    <property type="match status" value="1"/>
</dbReference>
<keyword evidence="9 18" id="KW-0630">Potassium</keyword>
<evidence type="ECO:0000256" key="11">
    <source>
        <dbReference type="ARBA" id="ARBA00023235"/>
    </source>
</evidence>
<dbReference type="Proteomes" id="UP000062398">
    <property type="component" value="Chromosome"/>
</dbReference>
<feature type="binding site" evidence="18">
    <location>
        <begin position="124"/>
        <end position="130"/>
    </location>
    <ligand>
        <name>(6S)-NADPHX</name>
        <dbReference type="ChEBI" id="CHEBI:64076"/>
    </ligand>
</feature>
<evidence type="ECO:0000313" key="27">
    <source>
        <dbReference type="EMBL" id="AKV82833.1"/>
    </source>
</evidence>
<dbReference type="PROSITE" id="PS51385">
    <property type="entry name" value="YJEF_N"/>
    <property type="match status" value="1"/>
</dbReference>
<feature type="binding site" evidence="17">
    <location>
        <position position="242"/>
    </location>
    <ligand>
        <name>(6S)-NADPHX</name>
        <dbReference type="ChEBI" id="CHEBI:64076"/>
    </ligand>
</feature>
<keyword evidence="11 18" id="KW-0413">Isomerase</keyword>
<dbReference type="OrthoDB" id="15148at2157"/>
<dbReference type="GeneID" id="91755216"/>
<dbReference type="EMBL" id="CP012176">
    <property type="protein sequence ID" value="AKV82833.1"/>
    <property type="molecule type" value="Genomic_DNA"/>
</dbReference>
<keyword evidence="22" id="KW-0418">Kinase</keyword>
<evidence type="ECO:0000313" key="23">
    <source>
        <dbReference type="EMBL" id="AKV73851.1"/>
    </source>
</evidence>
<evidence type="ECO:0000256" key="10">
    <source>
        <dbReference type="ARBA" id="ARBA00023027"/>
    </source>
</evidence>
<evidence type="ECO:0000313" key="32">
    <source>
        <dbReference type="Proteomes" id="UP000062475"/>
    </source>
</evidence>
<comment type="function">
    <text evidence="17">Catalyzes the dehydration of the S-form of NAD(P)HX at the expense of ADP, which is converted to AMP. Together with NAD(P)HX epimerase, which catalyzes the epimerization of the S- and R-forms, the enzyme allows the repair of both epimers of NAD(P)HX, a damaged form of NAD(P)H that is a result of enzymatic or heat-dependent hydration.</text>
</comment>
<dbReference type="AlphaFoldDB" id="A0A088E6F0"/>
<evidence type="ECO:0000259" key="21">
    <source>
        <dbReference type="PROSITE" id="PS51385"/>
    </source>
</evidence>
<comment type="catalytic activity">
    <reaction evidence="1 18 19">
        <text>(6R)-NADHX = (6S)-NADHX</text>
        <dbReference type="Rhea" id="RHEA:32215"/>
        <dbReference type="ChEBI" id="CHEBI:64074"/>
        <dbReference type="ChEBI" id="CHEBI:64075"/>
        <dbReference type="EC" id="5.1.99.6"/>
    </reaction>
</comment>
<feature type="binding site" evidence="18">
    <location>
        <position position="153"/>
    </location>
    <ligand>
        <name>(6S)-NADPHX</name>
        <dbReference type="ChEBI" id="CHEBI:64076"/>
    </ligand>
</feature>
<dbReference type="GO" id="GO:0052856">
    <property type="term" value="F:NAD(P)HX epimerase activity"/>
    <property type="evidence" value="ECO:0007669"/>
    <property type="project" value="UniProtKB-UniRule"/>
</dbReference>
<proteinExistence type="inferred from homology"/>
<dbReference type="PANTHER" id="PTHR12592">
    <property type="entry name" value="ATP-DEPENDENT (S)-NAD(P)H-HYDRATE DEHYDRATASE FAMILY MEMBER"/>
    <property type="match status" value="1"/>
</dbReference>
<dbReference type="PROSITE" id="PS01050">
    <property type="entry name" value="YJEF_C_2"/>
    <property type="match status" value="1"/>
</dbReference>
<dbReference type="InterPro" id="IPR036652">
    <property type="entry name" value="YjeF_N_dom_sf"/>
</dbReference>
<evidence type="ECO:0000256" key="14">
    <source>
        <dbReference type="ARBA" id="ARBA00025153"/>
    </source>
</evidence>
<dbReference type="HAMAP" id="MF_01965">
    <property type="entry name" value="NADHX_dehydratase"/>
    <property type="match status" value="1"/>
</dbReference>
<comment type="function">
    <text evidence="18">Catalyzes the epimerization of the S- and R-forms of NAD(P)HX, a damaged form of NAD(P)H that is a result of enzymatic or heat-dependent hydration. This is a prerequisite for the S-specific NAD(P)H-hydrate dehydratase to allow the repair of both epimers of NAD(P)HX.</text>
</comment>
<evidence type="ECO:0000313" key="22">
    <source>
        <dbReference type="EMBL" id="AIM26920.1"/>
    </source>
</evidence>
<dbReference type="GO" id="GO:0016301">
    <property type="term" value="F:kinase activity"/>
    <property type="evidence" value="ECO:0007669"/>
    <property type="project" value="UniProtKB-KW"/>
</dbReference>
<comment type="function">
    <text evidence="14 19">Bifunctional enzyme that catalyzes the epimerization of the S- and R-forms of NAD(P)HX and the dehydration of the S-form of NAD(P)HX at the expense of ADP, which is converted to AMP. This allows the repair of both epimers of NAD(P)HX, a damaged form of NAD(P)H that is a result of enzymatic or heat-dependent hydration.</text>
</comment>
<evidence type="ECO:0000313" key="25">
    <source>
        <dbReference type="EMBL" id="AKV78343.1"/>
    </source>
</evidence>
<sequence length="498" mass="53387">MITSSQMRVLEINSEAFGVSTLQLMENAGRSVADEIEREMGTSSLSVIVFVGHGGKGGDGLVTARHLADRGANVTVITMGEIKHRDALVNYGALEEMDFSVRVLRIDDLDSPLKADVLVDAMLGTGVRGKVRYPFNHAISLFNASKGFKVAIDVPSGIDPDTGEALGEFVSPDLVVTFHDVKPGLLKYNFKYVVKKIGIPPEASIYMGPGDLLTLKQRDMRSRKGVGGRVLIVGGSSTFSGAPALSALASLRTGADLVYVASPERTAEAISSYSPDLIAVKLSGRNFNESNIKELGPWVEKANAVVFGPGLGLEEETVKATPTFVEMVMRLGKPLVLDADGLKIMKGSKLSKNVVITPHPGEFKIFFGEEQKENERERINQVVEKARTCNCVVLLKGYLDIISDGYSFRLNKAGNPGMTAGGTGDTLTGIIATFMAQGYSPYISAGLGALVNSLSGTLAYRELGAHLTASDVVSRIPKVLNDPITAFKERPYRRVISS</sequence>
<organism evidence="22 28">
    <name type="scientific">Metallosphaera sedula</name>
    <dbReference type="NCBI Taxonomy" id="43687"/>
    <lineage>
        <taxon>Archaea</taxon>
        <taxon>Thermoproteota</taxon>
        <taxon>Thermoprotei</taxon>
        <taxon>Sulfolobales</taxon>
        <taxon>Sulfolobaceae</taxon>
        <taxon>Metallosphaera</taxon>
    </lineage>
</organism>
<protein>
    <recommendedName>
        <fullName evidence="19">Bifunctional NAD(P)H-hydrate repair enzyme</fullName>
    </recommendedName>
    <alternativeName>
        <fullName evidence="19">Nicotinamide nucleotide repair protein</fullName>
    </alternativeName>
    <domain>
        <recommendedName>
            <fullName evidence="19">ADP-dependent (S)-NAD(P)H-hydrate dehydratase</fullName>
            <ecNumber evidence="19">4.2.1.136</ecNumber>
        </recommendedName>
        <alternativeName>
            <fullName evidence="19">ADP-dependent NAD(P)HX dehydratase</fullName>
        </alternativeName>
    </domain>
    <domain>
        <recommendedName>
            <fullName evidence="19">NAD(P)H-hydrate epimerase</fullName>
            <ecNumber evidence="19">5.1.99.6</ecNumber>
        </recommendedName>
    </domain>
</protein>
<dbReference type="PATRIC" id="fig|43687.5.peg.777"/>
<dbReference type="RefSeq" id="WP_012020720.1">
    <property type="nucleotide sequence ID" value="NZ_CP008822.1"/>
</dbReference>
<dbReference type="GO" id="GO:0052855">
    <property type="term" value="F:ADP-dependent NAD(P)H-hydrate dehydratase activity"/>
    <property type="evidence" value="ECO:0007669"/>
    <property type="project" value="UniProtKB-UniRule"/>
</dbReference>
<reference evidence="30 31" key="2">
    <citation type="journal article" date="2015" name="Genome Announc.">
        <title>Complete Genome Sequences of Evolved Arsenate-Resistant Metallosphaera sedula Strains.</title>
        <authorList>
            <person name="Ai C."/>
            <person name="McCarthy S."/>
            <person name="Schackwitz W."/>
            <person name="Martin J."/>
            <person name="Lipzen A."/>
            <person name="Blum P."/>
        </authorList>
    </citation>
    <scope>NUCLEOTIDE SEQUENCE [LARGE SCALE GENOMIC DNA]</scope>
    <source>
        <strain evidence="25 31">ARS120-1</strain>
        <strain evidence="26 30">ARS120-2</strain>
        <strain evidence="23 33">ARS50-1</strain>
        <strain evidence="24 32">ARS50-2</strain>
    </source>
</reference>
<evidence type="ECO:0000256" key="19">
    <source>
        <dbReference type="PIRNR" id="PIRNR017184"/>
    </source>
</evidence>
<evidence type="ECO:0000313" key="31">
    <source>
        <dbReference type="Proteomes" id="UP000062398"/>
    </source>
</evidence>
<keyword evidence="12 17" id="KW-0456">Lyase</keyword>
<evidence type="ECO:0000256" key="7">
    <source>
        <dbReference type="ARBA" id="ARBA00022840"/>
    </source>
</evidence>
<dbReference type="EMBL" id="CP008822">
    <property type="protein sequence ID" value="AIM26920.1"/>
    <property type="molecule type" value="Genomic_DNA"/>
</dbReference>
<dbReference type="Pfam" id="PF03853">
    <property type="entry name" value="YjeF_N"/>
    <property type="match status" value="1"/>
</dbReference>
<dbReference type="SUPFAM" id="SSF64153">
    <property type="entry name" value="YjeF N-terminal domain-like"/>
    <property type="match status" value="1"/>
</dbReference>
<evidence type="ECO:0000256" key="17">
    <source>
        <dbReference type="HAMAP-Rule" id="MF_01965"/>
    </source>
</evidence>
<evidence type="ECO:0000313" key="30">
    <source>
        <dbReference type="Proteomes" id="UP000061362"/>
    </source>
</evidence>